<keyword evidence="2" id="KW-0238">DNA-binding</keyword>
<dbReference type="InterPro" id="IPR000792">
    <property type="entry name" value="Tscrpt_reg_LuxR_C"/>
</dbReference>
<dbReference type="InterPro" id="IPR059106">
    <property type="entry name" value="WHD_MalT"/>
</dbReference>
<dbReference type="GeneID" id="92871643"/>
<name>A0A0H3D5W8_AMYMU</name>
<dbReference type="CDD" id="cd06170">
    <property type="entry name" value="LuxR_C_like"/>
    <property type="match status" value="1"/>
</dbReference>
<dbReference type="HOGENOM" id="CLU_006325_1_0_11"/>
<evidence type="ECO:0000256" key="1">
    <source>
        <dbReference type="ARBA" id="ARBA00023015"/>
    </source>
</evidence>
<dbReference type="InterPro" id="IPR039420">
    <property type="entry name" value="WalR-like"/>
</dbReference>
<dbReference type="SUPFAM" id="SSF46894">
    <property type="entry name" value="C-terminal effector domain of the bipartite response regulators"/>
    <property type="match status" value="1"/>
</dbReference>
<feature type="domain" description="HTH luxR-type" evidence="4">
    <location>
        <begin position="812"/>
        <end position="877"/>
    </location>
</feature>
<protein>
    <submittedName>
        <fullName evidence="5">LuxR family transcriptional regulator</fullName>
    </submittedName>
</protein>
<evidence type="ECO:0000256" key="3">
    <source>
        <dbReference type="ARBA" id="ARBA00023163"/>
    </source>
</evidence>
<gene>
    <name evidence="5" type="ordered locus">AMED_3903</name>
</gene>
<dbReference type="PATRIC" id="fig|749927.5.peg.4033"/>
<proteinExistence type="predicted"/>
<dbReference type="GO" id="GO:0006355">
    <property type="term" value="P:regulation of DNA-templated transcription"/>
    <property type="evidence" value="ECO:0007669"/>
    <property type="project" value="InterPro"/>
</dbReference>
<dbReference type="InterPro" id="IPR011990">
    <property type="entry name" value="TPR-like_helical_dom_sf"/>
</dbReference>
<dbReference type="Pfam" id="PF00196">
    <property type="entry name" value="GerE"/>
    <property type="match status" value="1"/>
</dbReference>
<dbReference type="InterPro" id="IPR027417">
    <property type="entry name" value="P-loop_NTPase"/>
</dbReference>
<keyword evidence="3" id="KW-0804">Transcription</keyword>
<dbReference type="PRINTS" id="PR00038">
    <property type="entry name" value="HTHLUXR"/>
</dbReference>
<dbReference type="Gene3D" id="1.25.40.10">
    <property type="entry name" value="Tetratricopeptide repeat domain"/>
    <property type="match status" value="1"/>
</dbReference>
<dbReference type="SUPFAM" id="SSF52540">
    <property type="entry name" value="P-loop containing nucleoside triphosphate hydrolases"/>
    <property type="match status" value="1"/>
</dbReference>
<dbReference type="Proteomes" id="UP000000328">
    <property type="component" value="Chromosome"/>
</dbReference>
<dbReference type="InterPro" id="IPR036388">
    <property type="entry name" value="WH-like_DNA-bd_sf"/>
</dbReference>
<dbReference type="PROSITE" id="PS50043">
    <property type="entry name" value="HTH_LUXR_2"/>
    <property type="match status" value="1"/>
</dbReference>
<accession>A0A0H3D5W8</accession>
<dbReference type="InterPro" id="IPR016032">
    <property type="entry name" value="Sig_transdc_resp-reg_C-effctor"/>
</dbReference>
<dbReference type="Pfam" id="PF25873">
    <property type="entry name" value="WHD_MalT"/>
    <property type="match status" value="1"/>
</dbReference>
<reference evidence="5 6" key="1">
    <citation type="journal article" date="2010" name="Cell Res.">
        <title>Complete genome sequence of the rifamycin SV-producing Amycolatopsis mediterranei U32 revealed its genetic characteristics in phylogeny and metabolism.</title>
        <authorList>
            <person name="Zhao W."/>
            <person name="Zhong Y."/>
            <person name="Yuan H."/>
            <person name="Wang J."/>
            <person name="Zheng H."/>
            <person name="Wang Y."/>
            <person name="Cen X."/>
            <person name="Xu F."/>
            <person name="Bai J."/>
            <person name="Han X."/>
            <person name="Lu G."/>
            <person name="Zhu Y."/>
            <person name="Shao Z."/>
            <person name="Yan H."/>
            <person name="Li C."/>
            <person name="Peng N."/>
            <person name="Zhang Z."/>
            <person name="Zhang Y."/>
            <person name="Lin W."/>
            <person name="Fan Y."/>
            <person name="Qin Z."/>
            <person name="Hu Y."/>
            <person name="Zhu B."/>
            <person name="Wang S."/>
            <person name="Ding X."/>
            <person name="Zhao G.P."/>
        </authorList>
    </citation>
    <scope>NUCLEOTIDE SEQUENCE [LARGE SCALE GENOMIC DNA]</scope>
    <source>
        <strain evidence="6">U-32</strain>
    </source>
</reference>
<dbReference type="OrthoDB" id="134985at2"/>
<evidence type="ECO:0000313" key="5">
    <source>
        <dbReference type="EMBL" id="ADJ45682.1"/>
    </source>
</evidence>
<evidence type="ECO:0000259" key="4">
    <source>
        <dbReference type="PROSITE" id="PS50043"/>
    </source>
</evidence>
<dbReference type="KEGG" id="amd:AMED_3903"/>
<dbReference type="SMART" id="SM00421">
    <property type="entry name" value="HTH_LUXR"/>
    <property type="match status" value="1"/>
</dbReference>
<dbReference type="GO" id="GO:0003677">
    <property type="term" value="F:DNA binding"/>
    <property type="evidence" value="ECO:0007669"/>
    <property type="project" value="UniProtKB-KW"/>
</dbReference>
<dbReference type="RefSeq" id="WP_013225754.1">
    <property type="nucleotide sequence ID" value="NC_014318.1"/>
</dbReference>
<dbReference type="PANTHER" id="PTHR43214">
    <property type="entry name" value="TWO-COMPONENT RESPONSE REGULATOR"/>
    <property type="match status" value="1"/>
</dbReference>
<dbReference type="PANTHER" id="PTHR43214:SF24">
    <property type="entry name" value="TRANSCRIPTIONAL REGULATORY PROTEIN NARL-RELATED"/>
    <property type="match status" value="1"/>
</dbReference>
<dbReference type="Gene3D" id="1.10.10.10">
    <property type="entry name" value="Winged helix-like DNA-binding domain superfamily/Winged helix DNA-binding domain"/>
    <property type="match status" value="1"/>
</dbReference>
<evidence type="ECO:0000256" key="2">
    <source>
        <dbReference type="ARBA" id="ARBA00023125"/>
    </source>
</evidence>
<keyword evidence="1" id="KW-0805">Transcription regulation</keyword>
<dbReference type="AlphaFoldDB" id="A0A0H3D5W8"/>
<evidence type="ECO:0000313" key="6">
    <source>
        <dbReference type="Proteomes" id="UP000000328"/>
    </source>
</evidence>
<organism evidence="5 6">
    <name type="scientific">Amycolatopsis mediterranei (strain U-32)</name>
    <dbReference type="NCBI Taxonomy" id="749927"/>
    <lineage>
        <taxon>Bacteria</taxon>
        <taxon>Bacillati</taxon>
        <taxon>Actinomycetota</taxon>
        <taxon>Actinomycetes</taxon>
        <taxon>Pseudonocardiales</taxon>
        <taxon>Pseudonocardiaceae</taxon>
        <taxon>Amycolatopsis</taxon>
    </lineage>
</organism>
<dbReference type="eggNOG" id="COG2909">
    <property type="taxonomic scope" value="Bacteria"/>
</dbReference>
<sequence>MRQCHEVPSRRRVPRTKITVPRPPADFVSRPRLLTALDGTGEAAMVFVGAPAGFGKTVLLAEWARRRDGGTVAWLSADTDDNDDRLFWSAVLEALGRCGRIPAGNPLRRLAVPEVPSTDLAFLAQVADALDALPEPVVLVLDSAQEITSPGPWHGLRTLVRHQPAGLCLAVASRREPPLPLGRARLADRLAEVGAGRLRFTAEEANALLATAGPAIPRDQVAELVARTGGWPAGLRLAAASAARHGSLRDFLSGRDGAALGYLTDEVLAALTPAQRELLRTISICDEVPTGLAPVLSGRTDAEAMLRELGEPATQLIDSTGTPPHHRVLPMLRTYLRADLHRRAPDRARSLHAKAAGWFAEHDRPAQALLHSVRSGRPARVGELLREHAVTLFLAGEHHVLRVALTLLEDRRIAADPPAALIAAGLYLEAAETSAAGLQLARAEASWPDRPTPELTVLRQLTYSWLAQLDHSAPQAARVAAEVDEELAAGAGLGGLATLHRAGVLIGRDEREPAREALLRVLGTAEQVHQDFTVAQCLTLLAELACHDGDYRAMETLARRAGARLPRQDPPRSLQGAQAGALLAYGALLSGEPAECLLQAKRVGQLLGDAPARAARELRLFAETLRGAAEFELGGWHAGLRRMRRARTRLGAGRACPSGHAALCAVLEQRAALRLGAAAQSRETVRWALPVLAGSGELLLMRARTQLRLGRHHAASSVLRSLAEGEAPMELAWAGIEASLIGVQAALAAGARDRAARLLDEALRAAEPTGVRFPFVFAPPELIGFLTSRLGGLGTGERFAGEILAVRRRLRTPPMPAPLTERERSVLRLLPTQRSIDEIAEDLTVSPNTVKTHVRGIYAKLDVRSRREAVTIAQERGLLDAEVADFTV</sequence>
<dbReference type="EMBL" id="CP002000">
    <property type="protein sequence ID" value="ADJ45682.1"/>
    <property type="molecule type" value="Genomic_DNA"/>
</dbReference>
<dbReference type="Gene3D" id="3.40.50.300">
    <property type="entry name" value="P-loop containing nucleotide triphosphate hydrolases"/>
    <property type="match status" value="1"/>
</dbReference>